<keyword evidence="2" id="KW-1185">Reference proteome</keyword>
<evidence type="ECO:0000313" key="2">
    <source>
        <dbReference type="Proteomes" id="UP000805193"/>
    </source>
</evidence>
<evidence type="ECO:0000313" key="1">
    <source>
        <dbReference type="EMBL" id="KAG0411407.1"/>
    </source>
</evidence>
<organism evidence="1 2">
    <name type="scientific">Ixodes persulcatus</name>
    <name type="common">Taiga tick</name>
    <dbReference type="NCBI Taxonomy" id="34615"/>
    <lineage>
        <taxon>Eukaryota</taxon>
        <taxon>Metazoa</taxon>
        <taxon>Ecdysozoa</taxon>
        <taxon>Arthropoda</taxon>
        <taxon>Chelicerata</taxon>
        <taxon>Arachnida</taxon>
        <taxon>Acari</taxon>
        <taxon>Parasitiformes</taxon>
        <taxon>Ixodida</taxon>
        <taxon>Ixodoidea</taxon>
        <taxon>Ixodidae</taxon>
        <taxon>Ixodinae</taxon>
        <taxon>Ixodes</taxon>
    </lineage>
</organism>
<sequence length="380" mass="41899">NPLRVNEVRTQHGERCDAIDRIKSSRRAPKSPQPRGISSAYRTSAIQRSGGDGYEAASPGRPRAMRHSDAESSDGVDAGRWLSARSSPPAAGRPRQYPCLSPGCDRLFSSKFKLVRHSLIHGGERPFECPSCERRFHRKDHLKTHLQIHDPNKALHSCALCGKKYSSVLSFRKHSALHAAEAGDPVCRLCGAAFARREDVMLHLKVHSGSRVVKTPTERRFKCDRCDRSFFTRKDVKRHMVVHTGQRNFVCQFCPQKFGRKDHLVRHTKKTHSAGGSSSAAEVPKREDNGLAVVQQGPSGEDAARPCFNEPWPTALLASSPLLDGEVRAKVQAAVDAPFLAIVPHFLPSGYYVSTPPPVPPAPATVELAPPLPHFSQAFQ</sequence>
<dbReference type="Proteomes" id="UP000805193">
    <property type="component" value="Unassembled WGS sequence"/>
</dbReference>
<proteinExistence type="predicted"/>
<reference evidence="1 2" key="1">
    <citation type="journal article" date="2020" name="Cell">
        <title>Large-Scale Comparative Analyses of Tick Genomes Elucidate Their Genetic Diversity and Vector Capacities.</title>
        <authorList>
            <consortium name="Tick Genome and Microbiome Consortium (TIGMIC)"/>
            <person name="Jia N."/>
            <person name="Wang J."/>
            <person name="Shi W."/>
            <person name="Du L."/>
            <person name="Sun Y."/>
            <person name="Zhan W."/>
            <person name="Jiang J.F."/>
            <person name="Wang Q."/>
            <person name="Zhang B."/>
            <person name="Ji P."/>
            <person name="Bell-Sakyi L."/>
            <person name="Cui X.M."/>
            <person name="Yuan T.T."/>
            <person name="Jiang B.G."/>
            <person name="Yang W.F."/>
            <person name="Lam T.T."/>
            <person name="Chang Q.C."/>
            <person name="Ding S.J."/>
            <person name="Wang X.J."/>
            <person name="Zhu J.G."/>
            <person name="Ruan X.D."/>
            <person name="Zhao L."/>
            <person name="Wei J.T."/>
            <person name="Ye R.Z."/>
            <person name="Que T.C."/>
            <person name="Du C.H."/>
            <person name="Zhou Y.H."/>
            <person name="Cheng J.X."/>
            <person name="Dai P.F."/>
            <person name="Guo W.B."/>
            <person name="Han X.H."/>
            <person name="Huang E.J."/>
            <person name="Li L.F."/>
            <person name="Wei W."/>
            <person name="Gao Y.C."/>
            <person name="Liu J.Z."/>
            <person name="Shao H.Z."/>
            <person name="Wang X."/>
            <person name="Wang C.C."/>
            <person name="Yang T.C."/>
            <person name="Huo Q.B."/>
            <person name="Li W."/>
            <person name="Chen H.Y."/>
            <person name="Chen S.E."/>
            <person name="Zhou L.G."/>
            <person name="Ni X.B."/>
            <person name="Tian J.H."/>
            <person name="Sheng Y."/>
            <person name="Liu T."/>
            <person name="Pan Y.S."/>
            <person name="Xia L.Y."/>
            <person name="Li J."/>
            <person name="Zhao F."/>
            <person name="Cao W.C."/>
        </authorList>
    </citation>
    <scope>NUCLEOTIDE SEQUENCE [LARGE SCALE GENOMIC DNA]</scope>
    <source>
        <strain evidence="1">Iper-2018</strain>
    </source>
</reference>
<comment type="caution">
    <text evidence="1">The sequence shown here is derived from an EMBL/GenBank/DDBJ whole genome shotgun (WGS) entry which is preliminary data.</text>
</comment>
<name>A0AC60NWC5_IXOPE</name>
<feature type="non-terminal residue" evidence="1">
    <location>
        <position position="1"/>
    </location>
</feature>
<dbReference type="EMBL" id="JABSTQ010011434">
    <property type="protein sequence ID" value="KAG0411407.1"/>
    <property type="molecule type" value="Genomic_DNA"/>
</dbReference>
<accession>A0AC60NWC5</accession>
<protein>
    <submittedName>
        <fullName evidence="1">Uncharacterized protein</fullName>
    </submittedName>
</protein>
<gene>
    <name evidence="1" type="ORF">HPB47_011469</name>
</gene>